<dbReference type="GO" id="GO:0003729">
    <property type="term" value="F:mRNA binding"/>
    <property type="evidence" value="ECO:0007669"/>
    <property type="project" value="TreeGrafter"/>
</dbReference>
<feature type="repeat" description="PPR" evidence="3">
    <location>
        <begin position="300"/>
        <end position="334"/>
    </location>
</feature>
<dbReference type="Proteomes" id="UP001327560">
    <property type="component" value="Chromosome 4"/>
</dbReference>
<feature type="repeat" description="PPR" evidence="3">
    <location>
        <begin position="475"/>
        <end position="509"/>
    </location>
</feature>
<organism evidence="4 5">
    <name type="scientific">Canna indica</name>
    <name type="common">Indian-shot</name>
    <dbReference type="NCBI Taxonomy" id="4628"/>
    <lineage>
        <taxon>Eukaryota</taxon>
        <taxon>Viridiplantae</taxon>
        <taxon>Streptophyta</taxon>
        <taxon>Embryophyta</taxon>
        <taxon>Tracheophyta</taxon>
        <taxon>Spermatophyta</taxon>
        <taxon>Magnoliopsida</taxon>
        <taxon>Liliopsida</taxon>
        <taxon>Zingiberales</taxon>
        <taxon>Cannaceae</taxon>
        <taxon>Canna</taxon>
    </lineage>
</organism>
<proteinExistence type="inferred from homology"/>
<dbReference type="Pfam" id="PF01535">
    <property type="entry name" value="PPR"/>
    <property type="match status" value="1"/>
</dbReference>
<feature type="repeat" description="PPR" evidence="3">
    <location>
        <begin position="510"/>
        <end position="544"/>
    </location>
</feature>
<sequence length="674" mass="76990">MLASLFRFIVKIPPLTLQPRRFISQSRLPKTPSLPPSPSLESQVIFDAICINLRRRKWKFLQQVSPHLTGPLVRRVILCFRSSPQLALEFFNWTSQQQRFSVDLDTHMVLVHVLVSGRLFDEALCIMRKLMGDGAVPVLELLDSMARTRKRYNGCRDAYDALVRSCTQIGTGEDACLVIETLRARGVWVSIHACNNLLNHLLMSSPDAGAAFWNMYKEILAVGYVENVNTFNLVIYGLCRESKIQEAFSVLYRMLKGRIFPNIATFNILIDGCCRNDVVNLGYDLFKKIKLVSGNTIKPNVVTFNCLINGLCKAGKVEDGEKLMKDMLETKILPNVQTYASLVDGYGREGKPEEALRLLIEMLDYGIVPNIVVYNSLLNWLFKQGYVEEACFLLSDMKKVHASPDHYTYAILVNGYCRNGNVQEAIRYYIQSIKEKLLKDIIPYNSLISYLFKQGSIYEVKQLLGRMFGSGLTPDVVTYSIFIDRLFKNRNIDDALEVYDEMVKEGQWPNLITYNSIIHGFCRMELLDVALLVIEELRRTGMLLDVFTYNTMINGYLSNHRVDEAFHICHDMQRVGIAVNEVTCNIFMDYLCRIGCFEQAKDLLRIMLDRLFIPDHITYTILITAFSKNCSANEVIELHDYMVIRGVSPDDFTYKTIVSILILAEEAQPCPALI</sequence>
<feature type="repeat" description="PPR" evidence="3">
    <location>
        <begin position="615"/>
        <end position="649"/>
    </location>
</feature>
<dbReference type="SUPFAM" id="SSF48452">
    <property type="entry name" value="TPR-like"/>
    <property type="match status" value="1"/>
</dbReference>
<gene>
    <name evidence="4" type="ORF">Cni_G13655</name>
</gene>
<keyword evidence="5" id="KW-1185">Reference proteome</keyword>
<evidence type="ECO:0000313" key="5">
    <source>
        <dbReference type="Proteomes" id="UP001327560"/>
    </source>
</evidence>
<dbReference type="InterPro" id="IPR011990">
    <property type="entry name" value="TPR-like_helical_dom_sf"/>
</dbReference>
<feature type="repeat" description="PPR" evidence="3">
    <location>
        <begin position="440"/>
        <end position="474"/>
    </location>
</feature>
<dbReference type="Gene3D" id="1.25.40.10">
    <property type="entry name" value="Tetratricopeptide repeat domain"/>
    <property type="match status" value="5"/>
</dbReference>
<reference evidence="4 5" key="1">
    <citation type="submission" date="2023-10" db="EMBL/GenBank/DDBJ databases">
        <title>Chromosome-scale genome assembly provides insights into flower coloration mechanisms of Canna indica.</title>
        <authorList>
            <person name="Li C."/>
        </authorList>
    </citation>
    <scope>NUCLEOTIDE SEQUENCE [LARGE SCALE GENOMIC DNA]</scope>
    <source>
        <tissue evidence="4">Flower</tissue>
    </source>
</reference>
<dbReference type="Pfam" id="PF13041">
    <property type="entry name" value="PPR_2"/>
    <property type="match status" value="6"/>
</dbReference>
<evidence type="ECO:0000256" key="1">
    <source>
        <dbReference type="ARBA" id="ARBA00007626"/>
    </source>
</evidence>
<dbReference type="PROSITE" id="PS51375">
    <property type="entry name" value="PPR"/>
    <property type="match status" value="11"/>
</dbReference>
<protein>
    <submittedName>
        <fullName evidence="4">Pentatricopeptide repeat-containing protein</fullName>
    </submittedName>
</protein>
<evidence type="ECO:0000256" key="2">
    <source>
        <dbReference type="ARBA" id="ARBA00022737"/>
    </source>
</evidence>
<feature type="repeat" description="PPR" evidence="3">
    <location>
        <begin position="405"/>
        <end position="439"/>
    </location>
</feature>
<feature type="repeat" description="PPR" evidence="3">
    <location>
        <begin position="545"/>
        <end position="579"/>
    </location>
</feature>
<keyword evidence="2" id="KW-0677">Repeat</keyword>
<dbReference type="EMBL" id="CP136893">
    <property type="protein sequence ID" value="WOL04932.1"/>
    <property type="molecule type" value="Genomic_DNA"/>
</dbReference>
<dbReference type="AlphaFoldDB" id="A0AAQ3KAL8"/>
<feature type="repeat" description="PPR" evidence="3">
    <location>
        <begin position="370"/>
        <end position="404"/>
    </location>
</feature>
<dbReference type="InterPro" id="IPR002885">
    <property type="entry name" value="PPR_rpt"/>
</dbReference>
<dbReference type="PANTHER" id="PTHR47938:SF35">
    <property type="entry name" value="PENTATRICOPEPTIDE REPEAT-CONTAINING PROTEIN 4, MITOCHONDRIAL-RELATED"/>
    <property type="match status" value="1"/>
</dbReference>
<accession>A0AAQ3KAL8</accession>
<evidence type="ECO:0000256" key="3">
    <source>
        <dbReference type="PROSITE-ProRule" id="PRU00708"/>
    </source>
</evidence>
<name>A0AAQ3KAL8_9LILI</name>
<dbReference type="NCBIfam" id="TIGR00756">
    <property type="entry name" value="PPR"/>
    <property type="match status" value="12"/>
</dbReference>
<comment type="similarity">
    <text evidence="1">Belongs to the PPR family. P subfamily.</text>
</comment>
<feature type="repeat" description="PPR" evidence="3">
    <location>
        <begin position="227"/>
        <end position="261"/>
    </location>
</feature>
<feature type="repeat" description="PPR" evidence="3">
    <location>
        <begin position="580"/>
        <end position="614"/>
    </location>
</feature>
<evidence type="ECO:0000313" key="4">
    <source>
        <dbReference type="EMBL" id="WOL04932.1"/>
    </source>
</evidence>
<dbReference type="PANTHER" id="PTHR47938">
    <property type="entry name" value="RESPIRATORY COMPLEX I CHAPERONE (CIA84), PUTATIVE (AFU_ORTHOLOGUE AFUA_2G06020)-RELATED"/>
    <property type="match status" value="1"/>
</dbReference>
<feature type="repeat" description="PPR" evidence="3">
    <location>
        <begin position="335"/>
        <end position="369"/>
    </location>
</feature>